<keyword evidence="1" id="KW-0479">Metal-binding</keyword>
<keyword evidence="6" id="KW-0539">Nucleus</keyword>
<evidence type="ECO:0000256" key="3">
    <source>
        <dbReference type="ARBA" id="ARBA00023015"/>
    </source>
</evidence>
<dbReference type="Proteomes" id="UP000663671">
    <property type="component" value="Chromosome 3"/>
</dbReference>
<evidence type="ECO:0000256" key="2">
    <source>
        <dbReference type="ARBA" id="ARBA00022833"/>
    </source>
</evidence>
<sequence>MHRSRGLGKSCWDSSSLAMQHHGWLPPEVPIIWELESIPLKHDSLLALQDGAVCNSQSGKSSHDTRHCGMLTAPLILLRPFNINCLATASTQDTPTVVNSSGILRFRPFRTSHFHEFVYRSTTPLLCPTQLRAINTSKSGVSGDWDFYIGLPAPLLPDREDSPILIDPLLVNLLSCLRPTLPIQPPLVNLTGNYILSSTFPAPGEHCVYTETFRLMRVLSEWASGPKIVDSVLLAHLSAWRKLQWPMTMVINWGRNSSLSDQILLLKSASPNPGIYDPNSDHRRKGVYKQDIDNLKNRNTTLQTLVQAILNYDEADVPELVRQIRSCEDLEQVADSILAREKTSSKAVTRDVGTDDDNGQVTEVPQFESELAGKMSELIMDGSVRCWSNYLGRQPQLLSSSISVPKFDVFPDEDAEMWSPYTDSGVTREHIQPSRTRAVSLQILLRIYDIQTTSTLQAHLWIPPNL</sequence>
<proteinExistence type="predicted"/>
<organism evidence="7 8">
    <name type="scientific">Ajellomyces capsulatus</name>
    <name type="common">Darling's disease fungus</name>
    <name type="synonym">Histoplasma capsulatum</name>
    <dbReference type="NCBI Taxonomy" id="5037"/>
    <lineage>
        <taxon>Eukaryota</taxon>
        <taxon>Fungi</taxon>
        <taxon>Dikarya</taxon>
        <taxon>Ascomycota</taxon>
        <taxon>Pezizomycotina</taxon>
        <taxon>Eurotiomycetes</taxon>
        <taxon>Eurotiomycetidae</taxon>
        <taxon>Onygenales</taxon>
        <taxon>Ajellomycetaceae</taxon>
        <taxon>Histoplasma</taxon>
    </lineage>
</organism>
<dbReference type="VEuPathDB" id="FungiDB:I7I51_06410"/>
<reference evidence="7" key="1">
    <citation type="submission" date="2021-01" db="EMBL/GenBank/DDBJ databases">
        <title>Chromosome-level genome assembly of a human fungal pathogen reveals clustering of transcriptionally co-regulated genes.</title>
        <authorList>
            <person name="Voorhies M."/>
            <person name="Cohen S."/>
            <person name="Shea T.P."/>
            <person name="Petrus S."/>
            <person name="Munoz J.F."/>
            <person name="Poplawski S."/>
            <person name="Goldman W.E."/>
            <person name="Michael T."/>
            <person name="Cuomo C.A."/>
            <person name="Sil A."/>
            <person name="Beyhan S."/>
        </authorList>
    </citation>
    <scope>NUCLEOTIDE SEQUENCE</scope>
    <source>
        <strain evidence="7">WU24</strain>
    </source>
</reference>
<keyword evidence="2" id="KW-0862">Zinc</keyword>
<evidence type="ECO:0000313" key="8">
    <source>
        <dbReference type="Proteomes" id="UP000663671"/>
    </source>
</evidence>
<keyword evidence="4" id="KW-0238">DNA-binding</keyword>
<evidence type="ECO:0000256" key="1">
    <source>
        <dbReference type="ARBA" id="ARBA00022723"/>
    </source>
</evidence>
<keyword evidence="3" id="KW-0805">Transcription regulation</keyword>
<dbReference type="AlphaFoldDB" id="A0A8A1MI66"/>
<evidence type="ECO:0000256" key="6">
    <source>
        <dbReference type="ARBA" id="ARBA00023242"/>
    </source>
</evidence>
<evidence type="ECO:0000256" key="5">
    <source>
        <dbReference type="ARBA" id="ARBA00023163"/>
    </source>
</evidence>
<dbReference type="EMBL" id="CP069115">
    <property type="protein sequence ID" value="QSS65565.1"/>
    <property type="molecule type" value="Genomic_DNA"/>
</dbReference>
<accession>A0A8A1MI66</accession>
<evidence type="ECO:0000256" key="4">
    <source>
        <dbReference type="ARBA" id="ARBA00023125"/>
    </source>
</evidence>
<keyword evidence="5" id="KW-0804">Transcription</keyword>
<dbReference type="PANTHER" id="PTHR31313">
    <property type="entry name" value="TY1 ENHANCER ACTIVATOR"/>
    <property type="match status" value="1"/>
</dbReference>
<gene>
    <name evidence="7" type="ORF">I7I51_06410</name>
</gene>
<dbReference type="GO" id="GO:0046872">
    <property type="term" value="F:metal ion binding"/>
    <property type="evidence" value="ECO:0007669"/>
    <property type="project" value="UniProtKB-KW"/>
</dbReference>
<dbReference type="GO" id="GO:0003677">
    <property type="term" value="F:DNA binding"/>
    <property type="evidence" value="ECO:0007669"/>
    <property type="project" value="UniProtKB-KW"/>
</dbReference>
<dbReference type="InterPro" id="IPR051615">
    <property type="entry name" value="Transcr_Regulatory_Elem"/>
</dbReference>
<dbReference type="OrthoDB" id="2162761at2759"/>
<evidence type="ECO:0000313" key="7">
    <source>
        <dbReference type="EMBL" id="QSS65565.1"/>
    </source>
</evidence>
<protein>
    <submittedName>
        <fullName evidence="7">Nitrogen assimilation transcription factor nirA</fullName>
    </submittedName>
</protein>
<dbReference type="PANTHER" id="PTHR31313:SF81">
    <property type="entry name" value="TY1 ENHANCER ACTIVATOR"/>
    <property type="match status" value="1"/>
</dbReference>
<name>A0A8A1MI66_AJECA</name>